<organism evidence="6 7">
    <name type="scientific">Ruminiclostridium cellobioparum subsp. termitidis CT1112</name>
    <dbReference type="NCBI Taxonomy" id="1195236"/>
    <lineage>
        <taxon>Bacteria</taxon>
        <taxon>Bacillati</taxon>
        <taxon>Bacillota</taxon>
        <taxon>Clostridia</taxon>
        <taxon>Eubacteriales</taxon>
        <taxon>Oscillospiraceae</taxon>
        <taxon>Ruminiclostridium</taxon>
    </lineage>
</organism>
<keyword evidence="7" id="KW-1185">Reference proteome</keyword>
<dbReference type="PROSITE" id="PS51762">
    <property type="entry name" value="GH16_2"/>
    <property type="match status" value="1"/>
</dbReference>
<proteinExistence type="predicted"/>
<dbReference type="GO" id="GO:0030246">
    <property type="term" value="F:carbohydrate binding"/>
    <property type="evidence" value="ECO:0007669"/>
    <property type="project" value="InterPro"/>
</dbReference>
<dbReference type="PATRIC" id="fig|1195236.3.peg.1923"/>
<dbReference type="CDD" id="cd00413">
    <property type="entry name" value="Glyco_hydrolase_16"/>
    <property type="match status" value="1"/>
</dbReference>
<dbReference type="Proteomes" id="UP000014155">
    <property type="component" value="Unassembled WGS sequence"/>
</dbReference>
<protein>
    <submittedName>
        <fullName evidence="6">Carbohydrate binding domain protein</fullName>
    </submittedName>
</protein>
<gene>
    <name evidence="6" type="ORF">CTER_1597</name>
</gene>
<dbReference type="STRING" id="1195236.CTER_1597"/>
<dbReference type="InterPro" id="IPR013320">
    <property type="entry name" value="ConA-like_dom_sf"/>
</dbReference>
<keyword evidence="2" id="KW-0624">Polysaccharide degradation</keyword>
<dbReference type="AlphaFoldDB" id="S0FV68"/>
<dbReference type="RefSeq" id="WP_004625134.1">
    <property type="nucleotide sequence ID" value="NZ_AORV01000027.1"/>
</dbReference>
<dbReference type="SUPFAM" id="SSF49785">
    <property type="entry name" value="Galactose-binding domain-like"/>
    <property type="match status" value="1"/>
</dbReference>
<dbReference type="InterPro" id="IPR036573">
    <property type="entry name" value="CBM_sf_5/12"/>
</dbReference>
<feature type="domain" description="F5/8 type C" evidence="4">
    <location>
        <begin position="661"/>
        <end position="821"/>
    </location>
</feature>
<evidence type="ECO:0000313" key="7">
    <source>
        <dbReference type="Proteomes" id="UP000014155"/>
    </source>
</evidence>
<dbReference type="GO" id="GO:0004568">
    <property type="term" value="F:chitinase activity"/>
    <property type="evidence" value="ECO:0007669"/>
    <property type="project" value="InterPro"/>
</dbReference>
<evidence type="ECO:0000313" key="6">
    <source>
        <dbReference type="EMBL" id="EMS72423.1"/>
    </source>
</evidence>
<sequence>MRIFNSRHRASFEKVFTLLMIVCLITTVIPLAGNADTAGAAAYPEWNATTAYPANSIVTHNRATWQAKWYTVNEEPVDVLGNAWTCIIPAPPIPPAPAENPGGYDSPAVFFDDFNMYSTSSDQSLIDFGYEVSDRTGGPGPGGCVWSKNNVSFVPNPEKSSDKLLRLTATTNGQGNNTVQAELLAPRQFLYGTYSARVKFSDAPAYGADGDQVVQTFYTISPYTLANSTDYGEMDFEYLPNGGWGKDTSTMWNTTWDTGSDRVTQATSQSFNGWYICSIQCSSSEVKYYINGSLVASHSGKYVPTTPMFLSFNEWFIDGVWAGGSSQRAYIQDVDWVYYAKDKLMTPAQTEANVNYYRNNSVSRKDTVKNSAANNGPKAAILSADNPVNSGSYTITAKVLPNSAATSINIYEGSSRVLTQAVSPNSSQEQTFTYNVNGKGNGIYSYRADLSNSSGTTQSTTTTVQVTQSSGSTLLPASIGVDNANNTGNYTVTVTAPANNSATSLKLYETAGGTTNAVLSKTITPNSPAVQTFTYTAANKPAGTYTYRAELSNPGGNTAQSTNLTVTVTSAPVLRAPAVSADSTNNTGNYNITVSVPAYNSATGVKLFETAGNATSTVLDKPLAVNSSTVQTFSFPAAGKAQGTYTYRAEVADTAGNTLQSNTVTVTVNQNTGGNTDNVALGKSVTSSTYIANSSVITDADKATYNLAGVGEGLQWIQIDLGRSYNINTIKQWHYYGDGRQYHDVIVKVSNDPDFKTGVTTVFNNDNDNSAGFGAGTDSEYSESSSGKTINFNTVNARYVRLYVNGNNVNPYNHFVEVEVY</sequence>
<dbReference type="eggNOG" id="COG3325">
    <property type="taxonomic scope" value="Bacteria"/>
</dbReference>
<dbReference type="Gene3D" id="2.60.40.10">
    <property type="entry name" value="Immunoglobulins"/>
    <property type="match status" value="3"/>
</dbReference>
<dbReference type="PROSITE" id="PS50022">
    <property type="entry name" value="FA58C_3"/>
    <property type="match status" value="1"/>
</dbReference>
<accession>S0FV68</accession>
<dbReference type="SUPFAM" id="SSF81296">
    <property type="entry name" value="E set domains"/>
    <property type="match status" value="1"/>
</dbReference>
<keyword evidence="1" id="KW-0378">Hydrolase</keyword>
<dbReference type="SUPFAM" id="SSF49899">
    <property type="entry name" value="Concanavalin A-like lectins/glucanases"/>
    <property type="match status" value="1"/>
</dbReference>
<dbReference type="eggNOG" id="COG2273">
    <property type="taxonomic scope" value="Bacteria"/>
</dbReference>
<dbReference type="InterPro" id="IPR013540">
    <property type="entry name" value="ChitinaseA_N"/>
</dbReference>
<dbReference type="SMART" id="SM00495">
    <property type="entry name" value="ChtBD3"/>
    <property type="match status" value="1"/>
</dbReference>
<evidence type="ECO:0000256" key="2">
    <source>
        <dbReference type="ARBA" id="ARBA00023001"/>
    </source>
</evidence>
<dbReference type="GO" id="GO:0006032">
    <property type="term" value="P:chitin catabolic process"/>
    <property type="evidence" value="ECO:0007669"/>
    <property type="project" value="InterPro"/>
</dbReference>
<evidence type="ECO:0000256" key="3">
    <source>
        <dbReference type="ARBA" id="ARBA00023295"/>
    </source>
</evidence>
<dbReference type="InterPro" id="IPR014756">
    <property type="entry name" value="Ig_E-set"/>
</dbReference>
<dbReference type="InterPro" id="IPR000421">
    <property type="entry name" value="FA58C"/>
</dbReference>
<dbReference type="Gene3D" id="2.60.120.260">
    <property type="entry name" value="Galactose-binding domain-like"/>
    <property type="match status" value="1"/>
</dbReference>
<dbReference type="InterPro" id="IPR000757">
    <property type="entry name" value="Beta-glucanase-like"/>
</dbReference>
<evidence type="ECO:0000256" key="1">
    <source>
        <dbReference type="ARBA" id="ARBA00022801"/>
    </source>
</evidence>
<keyword evidence="2" id="KW-0119">Carbohydrate metabolism</keyword>
<dbReference type="InterPro" id="IPR003610">
    <property type="entry name" value="CBM5/12"/>
</dbReference>
<dbReference type="GO" id="GO:0030245">
    <property type="term" value="P:cellulose catabolic process"/>
    <property type="evidence" value="ECO:0007669"/>
    <property type="project" value="UniProtKB-KW"/>
</dbReference>
<dbReference type="InterPro" id="IPR013783">
    <property type="entry name" value="Ig-like_fold"/>
</dbReference>
<dbReference type="InterPro" id="IPR008979">
    <property type="entry name" value="Galactose-bd-like_sf"/>
</dbReference>
<keyword evidence="3" id="KW-0326">Glycosidase</keyword>
<dbReference type="SUPFAM" id="SSF51055">
    <property type="entry name" value="Carbohydrate binding domain"/>
    <property type="match status" value="1"/>
</dbReference>
<evidence type="ECO:0000259" key="5">
    <source>
        <dbReference type="PROSITE" id="PS51762"/>
    </source>
</evidence>
<keyword evidence="2" id="KW-0136">Cellulose degradation</keyword>
<comment type="caution">
    <text evidence="6">The sequence shown here is derived from an EMBL/GenBank/DDBJ whole genome shotgun (WGS) entry which is preliminary data.</text>
</comment>
<dbReference type="CDD" id="cd12215">
    <property type="entry name" value="ChiC_BD"/>
    <property type="match status" value="1"/>
</dbReference>
<dbReference type="Pfam" id="PF00754">
    <property type="entry name" value="F5_F8_type_C"/>
    <property type="match status" value="1"/>
</dbReference>
<dbReference type="Gene3D" id="2.10.10.20">
    <property type="entry name" value="Carbohydrate-binding module superfamily 5/12"/>
    <property type="match status" value="1"/>
</dbReference>
<dbReference type="Pfam" id="PF08329">
    <property type="entry name" value="ChitinaseA_N"/>
    <property type="match status" value="1"/>
</dbReference>
<dbReference type="EMBL" id="AORV01000027">
    <property type="protein sequence ID" value="EMS72423.1"/>
    <property type="molecule type" value="Genomic_DNA"/>
</dbReference>
<dbReference type="Gene3D" id="2.60.120.200">
    <property type="match status" value="1"/>
</dbReference>
<evidence type="ECO:0000259" key="4">
    <source>
        <dbReference type="PROSITE" id="PS50022"/>
    </source>
</evidence>
<feature type="domain" description="GH16" evidence="5">
    <location>
        <begin position="86"/>
        <end position="343"/>
    </location>
</feature>
<reference evidence="6 7" key="1">
    <citation type="journal article" date="2013" name="Genome Announc.">
        <title>Draft Genome Sequence of the Cellulolytic, Mesophilic, Anaerobic Bacterium Clostridium termitidis Strain CT1112 (DSM 5398).</title>
        <authorList>
            <person name="Lal S."/>
            <person name="Ramachandran U."/>
            <person name="Zhang X."/>
            <person name="Munir R."/>
            <person name="Sparling R."/>
            <person name="Levin D.B."/>
        </authorList>
    </citation>
    <scope>NUCLEOTIDE SEQUENCE [LARGE SCALE GENOMIC DNA]</scope>
    <source>
        <strain evidence="6 7">CT1112</strain>
    </source>
</reference>
<name>S0FV68_RUMCE</name>
<dbReference type="GO" id="GO:0005576">
    <property type="term" value="C:extracellular region"/>
    <property type="evidence" value="ECO:0007669"/>
    <property type="project" value="InterPro"/>
</dbReference>